<protein>
    <submittedName>
        <fullName evidence="1">Uncharacterized protein</fullName>
    </submittedName>
</protein>
<comment type="caution">
    <text evidence="1">The sequence shown here is derived from an EMBL/GenBank/DDBJ whole genome shotgun (WGS) entry which is preliminary data.</text>
</comment>
<reference evidence="1 2" key="1">
    <citation type="submission" date="2021-01" db="EMBL/GenBank/DDBJ databases">
        <title>Genome public.</title>
        <authorList>
            <person name="Liu C."/>
            <person name="Sun Q."/>
        </authorList>
    </citation>
    <scope>NUCLEOTIDE SEQUENCE [LARGE SCALE GENOMIC DNA]</scope>
    <source>
        <strain evidence="1 2">YIM B02515</strain>
    </source>
</reference>
<proteinExistence type="predicted"/>
<dbReference type="Proteomes" id="UP000632377">
    <property type="component" value="Unassembled WGS sequence"/>
</dbReference>
<dbReference type="RefSeq" id="WP_202750777.1">
    <property type="nucleotide sequence ID" value="NZ_JAESWC010000018.1"/>
</dbReference>
<sequence length="108" mass="12812">MSNIEAESYTLKIIEKVYAELKNIEIDCTDYIIKEKIHNLVDLVEKETLENKTIFIEMVKSKVKETRGVNSELNTYFYLLYRNLTEGRIGIKEAQTLYDMYIKEFNTK</sequence>
<evidence type="ECO:0000313" key="2">
    <source>
        <dbReference type="Proteomes" id="UP000632377"/>
    </source>
</evidence>
<organism evidence="1 2">
    <name type="scientific">Clostridium rhizosphaerae</name>
    <dbReference type="NCBI Taxonomy" id="2803861"/>
    <lineage>
        <taxon>Bacteria</taxon>
        <taxon>Bacillati</taxon>
        <taxon>Bacillota</taxon>
        <taxon>Clostridia</taxon>
        <taxon>Eubacteriales</taxon>
        <taxon>Clostridiaceae</taxon>
        <taxon>Clostridium</taxon>
    </lineage>
</organism>
<gene>
    <name evidence="1" type="ORF">JK636_20220</name>
</gene>
<name>A0ABS1TF97_9CLOT</name>
<evidence type="ECO:0000313" key="1">
    <source>
        <dbReference type="EMBL" id="MBL4938041.1"/>
    </source>
</evidence>
<keyword evidence="2" id="KW-1185">Reference proteome</keyword>
<dbReference type="EMBL" id="JAESWC010000018">
    <property type="protein sequence ID" value="MBL4938041.1"/>
    <property type="molecule type" value="Genomic_DNA"/>
</dbReference>
<accession>A0ABS1TF97</accession>